<protein>
    <submittedName>
        <fullName evidence="2">Polysaccharide biosynthesis protein</fullName>
    </submittedName>
</protein>
<dbReference type="EMBL" id="BBMM01000012">
    <property type="protein sequence ID" value="GAL01592.1"/>
    <property type="molecule type" value="Genomic_DNA"/>
</dbReference>
<evidence type="ECO:0000313" key="2">
    <source>
        <dbReference type="EMBL" id="GAL01592.1"/>
    </source>
</evidence>
<feature type="transmembrane region" description="Helical" evidence="1">
    <location>
        <begin position="12"/>
        <end position="33"/>
    </location>
</feature>
<dbReference type="Proteomes" id="UP000029226">
    <property type="component" value="Unassembled WGS sequence"/>
</dbReference>
<keyword evidence="1" id="KW-0812">Transmembrane</keyword>
<organism evidence="2 3">
    <name type="scientific">Nonlabens ulvanivorans</name>
    <name type="common">Persicivirga ulvanivorans</name>
    <dbReference type="NCBI Taxonomy" id="906888"/>
    <lineage>
        <taxon>Bacteria</taxon>
        <taxon>Pseudomonadati</taxon>
        <taxon>Bacteroidota</taxon>
        <taxon>Flavobacteriia</taxon>
        <taxon>Flavobacteriales</taxon>
        <taxon>Flavobacteriaceae</taxon>
        <taxon>Nonlabens</taxon>
    </lineage>
</organism>
<keyword evidence="1" id="KW-1133">Transmembrane helix</keyword>
<keyword evidence="1" id="KW-0472">Membrane</keyword>
<sequence>MGIVIKQSGWNLAITAAGFVLGALNVLLLATTYLDDEYYGLWGLYIIDSFFIISFNVFWYS</sequence>
<proteinExistence type="predicted"/>
<accession>A0A090R1N8</accession>
<evidence type="ECO:0000313" key="3">
    <source>
        <dbReference type="Proteomes" id="UP000029226"/>
    </source>
</evidence>
<comment type="caution">
    <text evidence="2">The sequence shown here is derived from an EMBL/GenBank/DDBJ whole genome shotgun (WGS) entry which is preliminary data.</text>
</comment>
<feature type="transmembrane region" description="Helical" evidence="1">
    <location>
        <begin position="39"/>
        <end position="60"/>
    </location>
</feature>
<dbReference type="AlphaFoldDB" id="A0A090R1N8"/>
<gene>
    <name evidence="2" type="ORF">JCM19314_1376</name>
</gene>
<evidence type="ECO:0000256" key="1">
    <source>
        <dbReference type="SAM" id="Phobius"/>
    </source>
</evidence>
<reference evidence="2 3" key="1">
    <citation type="journal article" date="2014" name="Genome Announc.">
        <title>Draft Genome Sequences of Marine Flavobacterium Nonlabens Strains NR17, NR24, NR27, NR32, NR33, and Ara13.</title>
        <authorList>
            <person name="Nakanishi M."/>
            <person name="Meirelles P."/>
            <person name="Suzuki R."/>
            <person name="Takatani N."/>
            <person name="Mino S."/>
            <person name="Suda W."/>
            <person name="Oshima K."/>
            <person name="Hattori M."/>
            <person name="Ohkuma M."/>
            <person name="Hosokawa M."/>
            <person name="Miyashita K."/>
            <person name="Thompson F.L."/>
            <person name="Niwa A."/>
            <person name="Sawabe T."/>
            <person name="Sawabe T."/>
        </authorList>
    </citation>
    <scope>NUCLEOTIDE SEQUENCE [LARGE SCALE GENOMIC DNA]</scope>
    <source>
        <strain evidence="3">JCM19314</strain>
    </source>
</reference>
<name>A0A090R1N8_NONUL</name>